<proteinExistence type="predicted"/>
<accession>A0ABP0QXB2</accession>
<evidence type="ECO:0000313" key="2">
    <source>
        <dbReference type="EMBL" id="CAK9092928.1"/>
    </source>
</evidence>
<evidence type="ECO:0000256" key="1">
    <source>
        <dbReference type="SAM" id="MobiDB-lite"/>
    </source>
</evidence>
<sequence>MEVRCSGIETLRSEFLDFSAMASLDDEGDNAIGQKVKDMYYEIINGRGGKRSYEEDANEVEEKKHVKKLNKRRAKELKKQQKKLEDEMAKADSDDEIPFFMQDASIKAAMRERAEEEARKNMSSSSSSSSSSGKKKPGRLGTSRRSMLWAEKHQKVLMVSQ</sequence>
<dbReference type="EMBL" id="CAXAMN010025139">
    <property type="protein sequence ID" value="CAK9092928.1"/>
    <property type="molecule type" value="Genomic_DNA"/>
</dbReference>
<comment type="caution">
    <text evidence="2">The sequence shown here is derived from an EMBL/GenBank/DDBJ whole genome shotgun (WGS) entry which is preliminary data.</text>
</comment>
<evidence type="ECO:0000313" key="3">
    <source>
        <dbReference type="Proteomes" id="UP001642484"/>
    </source>
</evidence>
<feature type="compositionally biased region" description="Basic and acidic residues" evidence="1">
    <location>
        <begin position="109"/>
        <end position="120"/>
    </location>
</feature>
<organism evidence="2 3">
    <name type="scientific">Durusdinium trenchii</name>
    <dbReference type="NCBI Taxonomy" id="1381693"/>
    <lineage>
        <taxon>Eukaryota</taxon>
        <taxon>Sar</taxon>
        <taxon>Alveolata</taxon>
        <taxon>Dinophyceae</taxon>
        <taxon>Suessiales</taxon>
        <taxon>Symbiodiniaceae</taxon>
        <taxon>Durusdinium</taxon>
    </lineage>
</organism>
<protein>
    <submittedName>
        <fullName evidence="2">Uncharacterized protein</fullName>
    </submittedName>
</protein>
<feature type="region of interest" description="Disordered" evidence="1">
    <location>
        <begin position="64"/>
        <end position="96"/>
    </location>
</feature>
<feature type="compositionally biased region" description="Basic residues" evidence="1">
    <location>
        <begin position="65"/>
        <end position="76"/>
    </location>
</feature>
<gene>
    <name evidence="2" type="ORF">CCMP2556_LOCUS44450</name>
</gene>
<feature type="region of interest" description="Disordered" evidence="1">
    <location>
        <begin position="108"/>
        <end position="161"/>
    </location>
</feature>
<dbReference type="Proteomes" id="UP001642484">
    <property type="component" value="Unassembled WGS sequence"/>
</dbReference>
<name>A0ABP0QXB2_9DINO</name>
<reference evidence="2 3" key="1">
    <citation type="submission" date="2024-02" db="EMBL/GenBank/DDBJ databases">
        <authorList>
            <person name="Chen Y."/>
            <person name="Shah S."/>
            <person name="Dougan E. K."/>
            <person name="Thang M."/>
            <person name="Chan C."/>
        </authorList>
    </citation>
    <scope>NUCLEOTIDE SEQUENCE [LARGE SCALE GENOMIC DNA]</scope>
</reference>
<feature type="compositionally biased region" description="Low complexity" evidence="1">
    <location>
        <begin position="123"/>
        <end position="132"/>
    </location>
</feature>
<keyword evidence="3" id="KW-1185">Reference proteome</keyword>
<feature type="compositionally biased region" description="Basic and acidic residues" evidence="1">
    <location>
        <begin position="77"/>
        <end position="92"/>
    </location>
</feature>